<sequence length="71" mass="7911">MGIACSLYDQLEIMSSNRQAVRLVFEDKTKLFEGQIKTLTAKSGKEFAVSATDEWVDLDGLLAIEMIKPTD</sequence>
<dbReference type="InterPro" id="IPR038626">
    <property type="entry name" value="Rof-like_sf"/>
</dbReference>
<dbReference type="Gene3D" id="2.30.30.400">
    <property type="entry name" value="Rof-like"/>
    <property type="match status" value="1"/>
</dbReference>
<dbReference type="AlphaFoldDB" id="A0A6F8PNX9"/>
<proteinExistence type="predicted"/>
<reference evidence="2" key="1">
    <citation type="submission" date="2019-11" db="EMBL/GenBank/DDBJ databases">
        <title>Isolation and characterization of two novel species in the genus Thiomicrorhabdus.</title>
        <authorList>
            <person name="Mochizuki J."/>
            <person name="Kojima H."/>
            <person name="Fukui M."/>
        </authorList>
    </citation>
    <scope>NUCLEOTIDE SEQUENCE [LARGE SCALE GENOMIC DNA]</scope>
    <source>
        <strain evidence="2">AkT22</strain>
    </source>
</reference>
<dbReference type="InterPro" id="IPR023534">
    <property type="entry name" value="Rof/RNase_P-like"/>
</dbReference>
<evidence type="ECO:0000313" key="2">
    <source>
        <dbReference type="Proteomes" id="UP000501466"/>
    </source>
</evidence>
<accession>A0A6F8PNX9</accession>
<dbReference type="KEGG" id="tzo:THMIRHAT_15040"/>
<name>A0A6F8PNX9_9GAMM</name>
<organism evidence="1 2">
    <name type="scientific">Thiosulfativibrio zosterae</name>
    <dbReference type="NCBI Taxonomy" id="2675053"/>
    <lineage>
        <taxon>Bacteria</taxon>
        <taxon>Pseudomonadati</taxon>
        <taxon>Pseudomonadota</taxon>
        <taxon>Gammaproteobacteria</taxon>
        <taxon>Thiotrichales</taxon>
        <taxon>Piscirickettsiaceae</taxon>
        <taxon>Thiosulfativibrio</taxon>
    </lineage>
</organism>
<dbReference type="Proteomes" id="UP000501466">
    <property type="component" value="Chromosome"/>
</dbReference>
<dbReference type="SUPFAM" id="SSF101744">
    <property type="entry name" value="Rof/RNase P subunit-like"/>
    <property type="match status" value="1"/>
</dbReference>
<keyword evidence="2" id="KW-1185">Reference proteome</keyword>
<dbReference type="RefSeq" id="WP_173291533.1">
    <property type="nucleotide sequence ID" value="NZ_AP021888.1"/>
</dbReference>
<gene>
    <name evidence="1" type="ORF">THMIRHAT_15040</name>
</gene>
<evidence type="ECO:0000313" key="1">
    <source>
        <dbReference type="EMBL" id="BBP43758.1"/>
    </source>
</evidence>
<protein>
    <submittedName>
        <fullName evidence="1">Uncharacterized protein</fullName>
    </submittedName>
</protein>
<dbReference type="EMBL" id="AP021888">
    <property type="protein sequence ID" value="BBP43758.1"/>
    <property type="molecule type" value="Genomic_DNA"/>
</dbReference>